<dbReference type="InterPro" id="IPR036271">
    <property type="entry name" value="Tet_transcr_reg_TetR-rel_C_sf"/>
</dbReference>
<evidence type="ECO:0000313" key="7">
    <source>
        <dbReference type="Proteomes" id="UP000198960"/>
    </source>
</evidence>
<evidence type="ECO:0000256" key="4">
    <source>
        <dbReference type="PROSITE-ProRule" id="PRU00335"/>
    </source>
</evidence>
<feature type="DNA-binding region" description="H-T-H motif" evidence="4">
    <location>
        <begin position="36"/>
        <end position="55"/>
    </location>
</feature>
<dbReference type="STRING" id="673521.SAMN05660991_00555"/>
<keyword evidence="1" id="KW-0805">Transcription regulation</keyword>
<dbReference type="PROSITE" id="PS50977">
    <property type="entry name" value="HTH_TETR_2"/>
    <property type="match status" value="1"/>
</dbReference>
<proteinExistence type="predicted"/>
<dbReference type="PANTHER" id="PTHR30055">
    <property type="entry name" value="HTH-TYPE TRANSCRIPTIONAL REGULATOR RUTR"/>
    <property type="match status" value="1"/>
</dbReference>
<gene>
    <name evidence="6" type="ORF">SAMN05660991_00555</name>
</gene>
<dbReference type="EMBL" id="FOEE01000001">
    <property type="protein sequence ID" value="SEO48901.1"/>
    <property type="molecule type" value="Genomic_DNA"/>
</dbReference>
<evidence type="ECO:0000259" key="5">
    <source>
        <dbReference type="PROSITE" id="PS50977"/>
    </source>
</evidence>
<keyword evidence="7" id="KW-1185">Reference proteome</keyword>
<dbReference type="PANTHER" id="PTHR30055:SF220">
    <property type="entry name" value="TETR-FAMILY REGULATORY PROTEIN"/>
    <property type="match status" value="1"/>
</dbReference>
<reference evidence="7" key="1">
    <citation type="submission" date="2016-10" db="EMBL/GenBank/DDBJ databases">
        <authorList>
            <person name="Varghese N."/>
            <person name="Submissions S."/>
        </authorList>
    </citation>
    <scope>NUCLEOTIDE SEQUENCE [LARGE SCALE GENOMIC DNA]</scope>
    <source>
        <strain evidence="7">DSM 45413</strain>
    </source>
</reference>
<dbReference type="Gene3D" id="1.10.357.10">
    <property type="entry name" value="Tetracycline Repressor, domain 2"/>
    <property type="match status" value="1"/>
</dbReference>
<protein>
    <submittedName>
        <fullName evidence="6">Transcriptional regulator, TetR family</fullName>
    </submittedName>
</protein>
<dbReference type="GO" id="GO:0003700">
    <property type="term" value="F:DNA-binding transcription factor activity"/>
    <property type="evidence" value="ECO:0007669"/>
    <property type="project" value="TreeGrafter"/>
</dbReference>
<dbReference type="InterPro" id="IPR009057">
    <property type="entry name" value="Homeodomain-like_sf"/>
</dbReference>
<feature type="domain" description="HTH tetR-type" evidence="5">
    <location>
        <begin position="13"/>
        <end position="73"/>
    </location>
</feature>
<dbReference type="GO" id="GO:0000976">
    <property type="term" value="F:transcription cis-regulatory region binding"/>
    <property type="evidence" value="ECO:0007669"/>
    <property type="project" value="TreeGrafter"/>
</dbReference>
<organism evidence="6 7">
    <name type="scientific">Trujillonella endophytica</name>
    <dbReference type="NCBI Taxonomy" id="673521"/>
    <lineage>
        <taxon>Bacteria</taxon>
        <taxon>Bacillati</taxon>
        <taxon>Actinomycetota</taxon>
        <taxon>Actinomycetes</taxon>
        <taxon>Geodermatophilales</taxon>
        <taxon>Geodermatophilaceae</taxon>
        <taxon>Trujillonella</taxon>
    </lineage>
</organism>
<dbReference type="RefSeq" id="WP_170860925.1">
    <property type="nucleotide sequence ID" value="NZ_FOEE01000001.1"/>
</dbReference>
<sequence length="204" mass="22239">MQQRQPNQRGAGGRLRLELLDAAFRVLDRSPASGLSLRMVAREAGVAPPSVYDHFPDARTLMADVVRECWQQLGDAMRESAGRPAEQEPLAVLKEQMSAYVAYAMQRPSRYQLLFALQPLDAEAARDLPGPVQPAYRNVLECVEAMLAAGRSLPAADAHTTVLLVLSIAHGRIALAQTAPHRPGNFSAGVQRFVSDVLDRIFAA</sequence>
<evidence type="ECO:0000313" key="6">
    <source>
        <dbReference type="EMBL" id="SEO48901.1"/>
    </source>
</evidence>
<dbReference type="SUPFAM" id="SSF48498">
    <property type="entry name" value="Tetracyclin repressor-like, C-terminal domain"/>
    <property type="match status" value="1"/>
</dbReference>
<keyword evidence="2 4" id="KW-0238">DNA-binding</keyword>
<accession>A0A1H8Q4K8</accession>
<dbReference type="Pfam" id="PF13305">
    <property type="entry name" value="TetR_C_33"/>
    <property type="match status" value="1"/>
</dbReference>
<dbReference type="InterPro" id="IPR025996">
    <property type="entry name" value="MT1864/Rv1816-like_C"/>
</dbReference>
<evidence type="ECO:0000256" key="2">
    <source>
        <dbReference type="ARBA" id="ARBA00023125"/>
    </source>
</evidence>
<name>A0A1H8Q4K8_9ACTN</name>
<dbReference type="InterPro" id="IPR050109">
    <property type="entry name" value="HTH-type_TetR-like_transc_reg"/>
</dbReference>
<dbReference type="Pfam" id="PF00440">
    <property type="entry name" value="TetR_N"/>
    <property type="match status" value="1"/>
</dbReference>
<dbReference type="SUPFAM" id="SSF46689">
    <property type="entry name" value="Homeodomain-like"/>
    <property type="match status" value="1"/>
</dbReference>
<dbReference type="AlphaFoldDB" id="A0A1H8Q4K8"/>
<keyword evidence="3" id="KW-0804">Transcription</keyword>
<evidence type="ECO:0000256" key="3">
    <source>
        <dbReference type="ARBA" id="ARBA00023163"/>
    </source>
</evidence>
<dbReference type="InterPro" id="IPR001647">
    <property type="entry name" value="HTH_TetR"/>
</dbReference>
<evidence type="ECO:0000256" key="1">
    <source>
        <dbReference type="ARBA" id="ARBA00023015"/>
    </source>
</evidence>
<dbReference type="Proteomes" id="UP000198960">
    <property type="component" value="Unassembled WGS sequence"/>
</dbReference>